<accession>A0A369XLP6</accession>
<sequence>MALIQTQSLLFRAIEEARPGAIWQALFAEFWPSYRRWYLQGGNAARPYYLPCVRALKKHMPELLPTYERLAELAGGGDLEARFLSLFCPPPYVTACSQVAWPGAQPLLLRNYDYPAQLCEGVILKTAWNGRQVIGVSDCVWGLLDGINDDGLAVSLSFGGRLDVGEGFGVPLVLRYVLETCSRTAAAAAALARVPVHMSYNVTVLDRHGDFATVYMAPGKNGDIQRIAAATNHQQKVEWQQHARATSTVERLRLLRLMLDDSAITSEALIAAFLQAPIYSNAFARGLGTLYSAAYWPDEGRADFLWPGHSWSQSFADFTVGARLIEFGSSPTTA</sequence>
<dbReference type="Proteomes" id="UP000253831">
    <property type="component" value="Unassembled WGS sequence"/>
</dbReference>
<evidence type="ECO:0000313" key="3">
    <source>
        <dbReference type="Proteomes" id="UP000253831"/>
    </source>
</evidence>
<organism evidence="2 3">
    <name type="scientific">Candidatus Accumulibacter meliphilus</name>
    <dbReference type="NCBI Taxonomy" id="2211374"/>
    <lineage>
        <taxon>Bacteria</taxon>
        <taxon>Pseudomonadati</taxon>
        <taxon>Pseudomonadota</taxon>
        <taxon>Betaproteobacteria</taxon>
        <taxon>Candidatus Accumulibacter</taxon>
    </lineage>
</organism>
<reference evidence="2 3" key="1">
    <citation type="submission" date="2018-05" db="EMBL/GenBank/DDBJ databases">
        <title>Integrated omic analyses show evidence that a Ca. Accumulibacter phosphatis strain performs denitrification under micro-aerobic conditions.</title>
        <authorList>
            <person name="Camejo P.Y."/>
            <person name="Katherine M.D."/>
            <person name="Daniel N.R."/>
        </authorList>
    </citation>
    <scope>NUCLEOTIDE SEQUENCE [LARGE SCALE GENOMIC DNA]</scope>
    <source>
        <strain evidence="2">UW-LDO-IC</strain>
    </source>
</reference>
<protein>
    <recommendedName>
        <fullName evidence="1">Peptidase C45 hydrolase domain-containing protein</fullName>
    </recommendedName>
</protein>
<proteinExistence type="predicted"/>
<dbReference type="InterPro" id="IPR047794">
    <property type="entry name" value="C45_proenzyme-like"/>
</dbReference>
<feature type="domain" description="Peptidase C45 hydrolase" evidence="1">
    <location>
        <begin position="106"/>
        <end position="309"/>
    </location>
</feature>
<evidence type="ECO:0000259" key="1">
    <source>
        <dbReference type="Pfam" id="PF03417"/>
    </source>
</evidence>
<dbReference type="Pfam" id="PF03417">
    <property type="entry name" value="AAT"/>
    <property type="match status" value="1"/>
</dbReference>
<evidence type="ECO:0000313" key="2">
    <source>
        <dbReference type="EMBL" id="RDE51051.1"/>
    </source>
</evidence>
<dbReference type="NCBIfam" id="NF040521">
    <property type="entry name" value="C45_proenzyme"/>
    <property type="match status" value="1"/>
</dbReference>
<dbReference type="AlphaFoldDB" id="A0A369XLP6"/>
<comment type="caution">
    <text evidence="2">The sequence shown here is derived from an EMBL/GenBank/DDBJ whole genome shotgun (WGS) entry which is preliminary data.</text>
</comment>
<gene>
    <name evidence="2" type="ORF">DVS81_07825</name>
</gene>
<dbReference type="InterPro" id="IPR005079">
    <property type="entry name" value="Peptidase_C45_hydrolase"/>
</dbReference>
<dbReference type="EMBL" id="QPGA01000011">
    <property type="protein sequence ID" value="RDE51051.1"/>
    <property type="molecule type" value="Genomic_DNA"/>
</dbReference>
<dbReference type="Gene3D" id="3.60.60.10">
    <property type="entry name" value="Penicillin V Acylase, Chain A"/>
    <property type="match status" value="1"/>
</dbReference>
<name>A0A369XLP6_9PROT</name>